<reference evidence="1" key="1">
    <citation type="journal article" date="2012" name="Proc. Natl. Acad. Sci. U.S.A.">
        <title>Antigenic diversity is generated by distinct evolutionary mechanisms in African trypanosome species.</title>
        <authorList>
            <person name="Jackson A.P."/>
            <person name="Berry A."/>
            <person name="Aslett M."/>
            <person name="Allison H.C."/>
            <person name="Burton P."/>
            <person name="Vavrova-Anderson J."/>
            <person name="Brown R."/>
            <person name="Browne H."/>
            <person name="Corton N."/>
            <person name="Hauser H."/>
            <person name="Gamble J."/>
            <person name="Gilderthorp R."/>
            <person name="Marcello L."/>
            <person name="McQuillan J."/>
            <person name="Otto T.D."/>
            <person name="Quail M.A."/>
            <person name="Sanders M.J."/>
            <person name="van Tonder A."/>
            <person name="Ginger M.L."/>
            <person name="Field M.C."/>
            <person name="Barry J.D."/>
            <person name="Hertz-Fowler C."/>
            <person name="Berriman M."/>
        </authorList>
    </citation>
    <scope>NUCLEOTIDE SEQUENCE</scope>
    <source>
        <strain evidence="1">IL3000</strain>
    </source>
</reference>
<dbReference type="VEuPathDB" id="TriTrypDB:TcIL3000_8_220"/>
<dbReference type="InterPro" id="IPR012340">
    <property type="entry name" value="NA-bd_OB-fold"/>
</dbReference>
<sequence length="163" mass="18158">MLFATLKCFAIRPVNRVTLVGAVHDIQTGFLERHSVFQFTLTCSLLDFQKASAVQVKSTAPKTASAVGEDVDKYVSKEQYAVRCLGSESYTDALKGFLEECCIVRVVGRLKTIEASDGGKKQRFPCIIVEQGRWSSVSLLHSSRNQKRDWQLQNLLLSTALVE</sequence>
<name>G0UR07_TRYCI</name>
<dbReference type="Gene3D" id="2.40.50.140">
    <property type="entry name" value="Nucleic acid-binding proteins"/>
    <property type="match status" value="1"/>
</dbReference>
<dbReference type="EMBL" id="HE575321">
    <property type="protein sequence ID" value="CCC91818.1"/>
    <property type="molecule type" value="Genomic_DNA"/>
</dbReference>
<proteinExistence type="predicted"/>
<dbReference type="PANTHER" id="PTHR40735:SF3">
    <property type="entry name" value="RNA-EDITING COMPLEX PROTEIN MP42"/>
    <property type="match status" value="1"/>
</dbReference>
<evidence type="ECO:0000313" key="1">
    <source>
        <dbReference type="EMBL" id="CCC91818.1"/>
    </source>
</evidence>
<protein>
    <submittedName>
        <fullName evidence="1">Uncharacterized protein</fullName>
    </submittedName>
</protein>
<dbReference type="PANTHER" id="PTHR40735">
    <property type="entry name" value="RNA-EDITING COMPLEX PROTEIN MP42-RELATED"/>
    <property type="match status" value="1"/>
</dbReference>
<accession>G0UR07</accession>
<dbReference type="AlphaFoldDB" id="G0UR07"/>
<organism evidence="1">
    <name type="scientific">Trypanosoma congolense (strain IL3000)</name>
    <dbReference type="NCBI Taxonomy" id="1068625"/>
    <lineage>
        <taxon>Eukaryota</taxon>
        <taxon>Discoba</taxon>
        <taxon>Euglenozoa</taxon>
        <taxon>Kinetoplastea</taxon>
        <taxon>Metakinetoplastina</taxon>
        <taxon>Trypanosomatida</taxon>
        <taxon>Trypanosomatidae</taxon>
        <taxon>Trypanosoma</taxon>
        <taxon>Nannomonas</taxon>
    </lineage>
</organism>
<gene>
    <name evidence="1" type="ORF">TCIL3000_8_220</name>
</gene>